<feature type="transmembrane region" description="Helical" evidence="7">
    <location>
        <begin position="96"/>
        <end position="114"/>
    </location>
</feature>
<comment type="subcellular location">
    <subcellularLocation>
        <location evidence="1">Membrane</location>
        <topology evidence="1">Multi-pass membrane protein</topology>
    </subcellularLocation>
</comment>
<dbReference type="RefSeq" id="XP_015279746.1">
    <property type="nucleotide sequence ID" value="XM_015424260.1"/>
</dbReference>
<dbReference type="Proteomes" id="UP000694871">
    <property type="component" value="Unplaced"/>
</dbReference>
<dbReference type="Pfam" id="PF00003">
    <property type="entry name" value="7tm_3"/>
    <property type="match status" value="1"/>
</dbReference>
<protein>
    <submittedName>
        <fullName evidence="10">Retinoic acid-induced protein 3-like</fullName>
    </submittedName>
</protein>
<gene>
    <name evidence="10" type="primary">LOC107121344</name>
</gene>
<comment type="similarity">
    <text evidence="2">Belongs to the G-protein coupled receptor 3 family.</text>
</comment>
<keyword evidence="3 7" id="KW-0812">Transmembrane</keyword>
<proteinExistence type="inferred from homology"/>
<feature type="transmembrane region" description="Helical" evidence="7">
    <location>
        <begin position="177"/>
        <end position="198"/>
    </location>
</feature>
<reference evidence="10" key="1">
    <citation type="submission" date="2025-08" db="UniProtKB">
        <authorList>
            <consortium name="RefSeq"/>
        </authorList>
    </citation>
    <scope>IDENTIFICATION</scope>
</reference>
<evidence type="ECO:0000256" key="7">
    <source>
        <dbReference type="SAM" id="Phobius"/>
    </source>
</evidence>
<keyword evidence="5 7" id="KW-0472">Membrane</keyword>
<dbReference type="InterPro" id="IPR017978">
    <property type="entry name" value="GPCR_3_C"/>
</dbReference>
<feature type="region of interest" description="Disordered" evidence="6">
    <location>
        <begin position="298"/>
        <end position="334"/>
    </location>
</feature>
<feature type="transmembrane region" description="Helical" evidence="7">
    <location>
        <begin position="249"/>
        <end position="267"/>
    </location>
</feature>
<keyword evidence="9" id="KW-1185">Reference proteome</keyword>
<evidence type="ECO:0000256" key="4">
    <source>
        <dbReference type="ARBA" id="ARBA00022989"/>
    </source>
</evidence>
<feature type="transmembrane region" description="Helical" evidence="7">
    <location>
        <begin position="135"/>
        <end position="157"/>
    </location>
</feature>
<evidence type="ECO:0000256" key="2">
    <source>
        <dbReference type="ARBA" id="ARBA00007242"/>
    </source>
</evidence>
<keyword evidence="4 7" id="KW-1133">Transmembrane helix</keyword>
<dbReference type="PANTHER" id="PTHR14511:SF7">
    <property type="entry name" value="RETINOIC ACID-INDUCED PROTEIN 3"/>
    <property type="match status" value="1"/>
</dbReference>
<sequence length="361" mass="40114">MASSMAPPPGCGNIDPDYYFLCDVCAAWGIGLETLAAAGVLATLILLLAFFVCSCMTKDKNKKNVIPIQFLFILGTLGIFSLTFAFIIQLNKKTGLIRFISFGALFALCFSCLLTHASNLIKLARGKPPLSKLSMLIRTVGLTFIQIIIAVKYAILTVERGGIDLANMGREQRNKDFVMLLIYVIALMFFTFIISMFTSCGPYKSWKRHGMHICITLLFSIAIWSSWISMLLLSGVPSDVDQSQWDDPLFSVALVANGWVFLMMYTLPEICFLTIPHQSEDYPSEGILWKSTARQQSVEAGSTHAPDKEGAEDDVLFPPNGTGFQPKNPETKPNFSIPRAMLHPAYRQEIMVHCEAKRQAK</sequence>
<feature type="domain" description="G-protein coupled receptors family 3 profile" evidence="8">
    <location>
        <begin position="24"/>
        <end position="268"/>
    </location>
</feature>
<name>A0ABM1L1A9_GEKJA</name>
<evidence type="ECO:0000313" key="10">
    <source>
        <dbReference type="RefSeq" id="XP_015279746.1"/>
    </source>
</evidence>
<evidence type="ECO:0000256" key="5">
    <source>
        <dbReference type="ARBA" id="ARBA00023136"/>
    </source>
</evidence>
<dbReference type="PANTHER" id="PTHR14511">
    <property type="entry name" value="G PROTEIN COUPLED RECEPTOR, CLASS C, GROUP 5"/>
    <property type="match status" value="1"/>
</dbReference>
<evidence type="ECO:0000313" key="9">
    <source>
        <dbReference type="Proteomes" id="UP000694871"/>
    </source>
</evidence>
<dbReference type="InterPro" id="IPR051753">
    <property type="entry name" value="RA-inducible_GPCR3"/>
</dbReference>
<feature type="transmembrane region" description="Helical" evidence="7">
    <location>
        <begin position="68"/>
        <end position="90"/>
    </location>
</feature>
<evidence type="ECO:0000256" key="6">
    <source>
        <dbReference type="SAM" id="MobiDB-lite"/>
    </source>
</evidence>
<evidence type="ECO:0000256" key="3">
    <source>
        <dbReference type="ARBA" id="ARBA00022692"/>
    </source>
</evidence>
<feature type="transmembrane region" description="Helical" evidence="7">
    <location>
        <begin position="36"/>
        <end position="56"/>
    </location>
</feature>
<organism evidence="9 10">
    <name type="scientific">Gekko japonicus</name>
    <name type="common">Schlegel's Japanese gecko</name>
    <dbReference type="NCBI Taxonomy" id="146911"/>
    <lineage>
        <taxon>Eukaryota</taxon>
        <taxon>Metazoa</taxon>
        <taxon>Chordata</taxon>
        <taxon>Craniata</taxon>
        <taxon>Vertebrata</taxon>
        <taxon>Euteleostomi</taxon>
        <taxon>Lepidosauria</taxon>
        <taxon>Squamata</taxon>
        <taxon>Bifurcata</taxon>
        <taxon>Gekkota</taxon>
        <taxon>Gekkonidae</taxon>
        <taxon>Gekkoninae</taxon>
        <taxon>Gekko</taxon>
    </lineage>
</organism>
<dbReference type="GeneID" id="107121344"/>
<accession>A0ABM1L1A9</accession>
<evidence type="ECO:0000256" key="1">
    <source>
        <dbReference type="ARBA" id="ARBA00004141"/>
    </source>
</evidence>
<evidence type="ECO:0000259" key="8">
    <source>
        <dbReference type="Pfam" id="PF00003"/>
    </source>
</evidence>
<feature type="transmembrane region" description="Helical" evidence="7">
    <location>
        <begin position="210"/>
        <end position="229"/>
    </location>
</feature>